<comment type="caution">
    <text evidence="1">The sequence shown here is derived from an EMBL/GenBank/DDBJ whole genome shotgun (WGS) entry which is preliminary data.</text>
</comment>
<protein>
    <recommendedName>
        <fullName evidence="3">KaiC-like domain-containing protein</fullName>
    </recommendedName>
</protein>
<proteinExistence type="predicted"/>
<evidence type="ECO:0000313" key="2">
    <source>
        <dbReference type="Proteomes" id="UP001596398"/>
    </source>
</evidence>
<keyword evidence="2" id="KW-1185">Reference proteome</keyword>
<dbReference type="Proteomes" id="UP001596398">
    <property type="component" value="Unassembled WGS sequence"/>
</dbReference>
<name>A0ABD5ZP38_9EURY</name>
<dbReference type="InterPro" id="IPR055927">
    <property type="entry name" value="DUF7504"/>
</dbReference>
<sequence>MTDAPPLVDVLDSARSVLVLAGGLSDAKDAACASLLARDAPAETTALAVSYDRSGGEWLAHAESAMGGEPAEALVVDASGTGEGGDRVTTTGPDDLTGMQIALSEAFPIAGTGVFCFDSFTTLLQYIDEADAYRFCNELLGRLWDAGVNVHVHLDPAATDADTVRSLASLFDAVVAADAGAIPAPTDPAVADGREVAVATRSRGEGND</sequence>
<accession>A0ABD5ZP38</accession>
<reference evidence="1 2" key="1">
    <citation type="journal article" date="2019" name="Int. J. Syst. Evol. Microbiol.">
        <title>The Global Catalogue of Microorganisms (GCM) 10K type strain sequencing project: providing services to taxonomists for standard genome sequencing and annotation.</title>
        <authorList>
            <consortium name="The Broad Institute Genomics Platform"/>
            <consortium name="The Broad Institute Genome Sequencing Center for Infectious Disease"/>
            <person name="Wu L."/>
            <person name="Ma J."/>
        </authorList>
    </citation>
    <scope>NUCLEOTIDE SEQUENCE [LARGE SCALE GENOMIC DNA]</scope>
    <source>
        <strain evidence="1 2">DT85</strain>
    </source>
</reference>
<dbReference type="RefSeq" id="WP_276233479.1">
    <property type="nucleotide sequence ID" value="NZ_CP119802.1"/>
</dbReference>
<evidence type="ECO:0000313" key="1">
    <source>
        <dbReference type="EMBL" id="MFC7235349.1"/>
    </source>
</evidence>
<dbReference type="GeneID" id="79267042"/>
<dbReference type="EMBL" id="JBHTAP010000001">
    <property type="protein sequence ID" value="MFC7235349.1"/>
    <property type="molecule type" value="Genomic_DNA"/>
</dbReference>
<evidence type="ECO:0008006" key="3">
    <source>
        <dbReference type="Google" id="ProtNLM"/>
    </source>
</evidence>
<dbReference type="AlphaFoldDB" id="A0ABD5ZP38"/>
<organism evidence="1 2">
    <name type="scientific">Halosegnis marinus</name>
    <dbReference type="NCBI Taxonomy" id="3034023"/>
    <lineage>
        <taxon>Archaea</taxon>
        <taxon>Methanobacteriati</taxon>
        <taxon>Methanobacteriota</taxon>
        <taxon>Stenosarchaea group</taxon>
        <taxon>Halobacteria</taxon>
        <taxon>Halobacteriales</taxon>
        <taxon>Natronomonadaceae</taxon>
        <taxon>Halosegnis</taxon>
    </lineage>
</organism>
<dbReference type="Pfam" id="PF24336">
    <property type="entry name" value="DUF7504"/>
    <property type="match status" value="1"/>
</dbReference>
<gene>
    <name evidence="1" type="ORF">ACFQJ4_08500</name>
</gene>